<proteinExistence type="predicted"/>
<protein>
    <submittedName>
        <fullName evidence="1">Uncharacterized protein</fullName>
    </submittedName>
</protein>
<gene>
    <name evidence="1" type="ORF">SDC9_48807</name>
</gene>
<organism evidence="1">
    <name type="scientific">bioreactor metagenome</name>
    <dbReference type="NCBI Taxonomy" id="1076179"/>
    <lineage>
        <taxon>unclassified sequences</taxon>
        <taxon>metagenomes</taxon>
        <taxon>ecological metagenomes</taxon>
    </lineage>
</organism>
<name>A0A644WGD2_9ZZZZ</name>
<sequence>MQIENRKNNNHHYGDEQKRPVALFRFGHGRFHLIETGQVLNFFLFLFHFKAGFELCNFPLDLNSGNSVFQVYMKKKVFIGFFIFAQTMESVR</sequence>
<dbReference type="EMBL" id="VSSQ01000877">
    <property type="protein sequence ID" value="MPM02558.1"/>
    <property type="molecule type" value="Genomic_DNA"/>
</dbReference>
<evidence type="ECO:0000313" key="1">
    <source>
        <dbReference type="EMBL" id="MPM02558.1"/>
    </source>
</evidence>
<accession>A0A644WGD2</accession>
<dbReference type="AlphaFoldDB" id="A0A644WGD2"/>
<comment type="caution">
    <text evidence="1">The sequence shown here is derived from an EMBL/GenBank/DDBJ whole genome shotgun (WGS) entry which is preliminary data.</text>
</comment>
<reference evidence="1" key="1">
    <citation type="submission" date="2019-08" db="EMBL/GenBank/DDBJ databases">
        <authorList>
            <person name="Kucharzyk K."/>
            <person name="Murdoch R.W."/>
            <person name="Higgins S."/>
            <person name="Loffler F."/>
        </authorList>
    </citation>
    <scope>NUCLEOTIDE SEQUENCE</scope>
</reference>